<dbReference type="Pfam" id="PF00227">
    <property type="entry name" value="Proteasome"/>
    <property type="match status" value="1"/>
</dbReference>
<dbReference type="GO" id="GO:0005839">
    <property type="term" value="C:proteasome core complex"/>
    <property type="evidence" value="ECO:0007669"/>
    <property type="project" value="InterPro"/>
</dbReference>
<dbReference type="InterPro" id="IPR001353">
    <property type="entry name" value="Proteasome_sua/b"/>
</dbReference>
<dbReference type="InterPro" id="IPR029055">
    <property type="entry name" value="Ntn_hydrolases_N"/>
</dbReference>
<evidence type="ECO:0000313" key="2">
    <source>
        <dbReference type="EMBL" id="CAI9103843.1"/>
    </source>
</evidence>
<dbReference type="GO" id="GO:0051603">
    <property type="term" value="P:proteolysis involved in protein catabolic process"/>
    <property type="evidence" value="ECO:0007669"/>
    <property type="project" value="InterPro"/>
</dbReference>
<proteinExistence type="predicted"/>
<dbReference type="SUPFAM" id="SSF56235">
    <property type="entry name" value="N-terminal nucleophile aminohydrolases (Ntn hydrolases)"/>
    <property type="match status" value="1"/>
</dbReference>
<dbReference type="InterPro" id="IPR050115">
    <property type="entry name" value="Proteasome_alpha"/>
</dbReference>
<dbReference type="Proteomes" id="UP001161247">
    <property type="component" value="Chromosome 4"/>
</dbReference>
<evidence type="ECO:0000313" key="3">
    <source>
        <dbReference type="Proteomes" id="UP001161247"/>
    </source>
</evidence>
<organism evidence="2 3">
    <name type="scientific">Oldenlandia corymbosa var. corymbosa</name>
    <dbReference type="NCBI Taxonomy" id="529605"/>
    <lineage>
        <taxon>Eukaryota</taxon>
        <taxon>Viridiplantae</taxon>
        <taxon>Streptophyta</taxon>
        <taxon>Embryophyta</taxon>
        <taxon>Tracheophyta</taxon>
        <taxon>Spermatophyta</taxon>
        <taxon>Magnoliopsida</taxon>
        <taxon>eudicotyledons</taxon>
        <taxon>Gunneridae</taxon>
        <taxon>Pentapetalae</taxon>
        <taxon>asterids</taxon>
        <taxon>lamiids</taxon>
        <taxon>Gentianales</taxon>
        <taxon>Rubiaceae</taxon>
        <taxon>Rubioideae</taxon>
        <taxon>Spermacoceae</taxon>
        <taxon>Hedyotis-Oldenlandia complex</taxon>
        <taxon>Oldenlandia</taxon>
    </lineage>
</organism>
<protein>
    <submittedName>
        <fullName evidence="2">OLC1v1002415C1</fullName>
    </submittedName>
</protein>
<name>A0AAV1DAF3_OLDCO</name>
<keyword evidence="3" id="KW-1185">Reference proteome</keyword>
<dbReference type="PANTHER" id="PTHR11599">
    <property type="entry name" value="PROTEASOME SUBUNIT ALPHA/BETA"/>
    <property type="match status" value="1"/>
</dbReference>
<accession>A0AAV1DAF3</accession>
<reference evidence="2" key="1">
    <citation type="submission" date="2023-03" db="EMBL/GenBank/DDBJ databases">
        <authorList>
            <person name="Julca I."/>
        </authorList>
    </citation>
    <scope>NUCLEOTIDE SEQUENCE</scope>
</reference>
<sequence length="252" mass="28035">MTTDELLRGTSAAGDSQIIHITMMRSLPNMITRSLKLTVMMLPCRKMEFRPRRSDHSWGKADASEEFVQDVINLDTHVLVTVSGEIADPRSSLRDLKTQYVPPKSAEASYYVADVMSARGYKRRGLEVNMRIAGWDEPNGFSLYYVDGSGNLFAGKICAVGAGSPCTGGLSVRSYHYELSFDQAKELAREMILTSTSEVAEDIECGDTGETGGFVSVYHVGVDGWKTIVRDEYVEEEANKKRDEKWEGYLST</sequence>
<dbReference type="AlphaFoldDB" id="A0AAV1DAF3"/>
<dbReference type="Gene3D" id="3.60.20.10">
    <property type="entry name" value="Glutamine Phosphoribosylpyrophosphate, subunit 1, domain 1"/>
    <property type="match status" value="1"/>
</dbReference>
<keyword evidence="1" id="KW-0647">Proteasome</keyword>
<gene>
    <name evidence="2" type="ORF">OLC1_LOCUS12906</name>
</gene>
<evidence type="ECO:0000256" key="1">
    <source>
        <dbReference type="ARBA" id="ARBA00022942"/>
    </source>
</evidence>
<dbReference type="EMBL" id="OX459121">
    <property type="protein sequence ID" value="CAI9103843.1"/>
    <property type="molecule type" value="Genomic_DNA"/>
</dbReference>